<proteinExistence type="predicted"/>
<dbReference type="AlphaFoldDB" id="A0A1E3T2G3"/>
<feature type="region of interest" description="Disordered" evidence="1">
    <location>
        <begin position="38"/>
        <end position="84"/>
    </location>
</feature>
<organism evidence="2 3">
    <name type="scientific">Mycobacterium sherrisii</name>
    <dbReference type="NCBI Taxonomy" id="243061"/>
    <lineage>
        <taxon>Bacteria</taxon>
        <taxon>Bacillati</taxon>
        <taxon>Actinomycetota</taxon>
        <taxon>Actinomycetes</taxon>
        <taxon>Mycobacteriales</taxon>
        <taxon>Mycobacteriaceae</taxon>
        <taxon>Mycobacterium</taxon>
        <taxon>Mycobacterium simiae complex</taxon>
    </lineage>
</organism>
<evidence type="ECO:0000313" key="3">
    <source>
        <dbReference type="Proteomes" id="UP000094224"/>
    </source>
</evidence>
<gene>
    <name evidence="2" type="ORF">BHQ21_07935</name>
</gene>
<name>A0A1E3T2G3_9MYCO</name>
<accession>A0A1E3T2G3</accession>
<dbReference type="EMBL" id="MIHC01000010">
    <property type="protein sequence ID" value="ODR07978.1"/>
    <property type="molecule type" value="Genomic_DNA"/>
</dbReference>
<keyword evidence="3" id="KW-1185">Reference proteome</keyword>
<protein>
    <submittedName>
        <fullName evidence="2">Uncharacterized protein</fullName>
    </submittedName>
</protein>
<sequence length="84" mass="8985">MSAASERMYHELNAIAVELNSNTINGLCGEKRWGHRRAVRHGVPVDGGTDGDRYSSRRTGTGGAGQPESSSFNPPGARCPRCGR</sequence>
<reference evidence="3" key="1">
    <citation type="submission" date="2016-09" db="EMBL/GenBank/DDBJ databases">
        <authorList>
            <person name="Greninger A.L."/>
            <person name="Jerome K.R."/>
            <person name="Mcnair B."/>
            <person name="Wallis C."/>
            <person name="Fang F."/>
        </authorList>
    </citation>
    <scope>NUCLEOTIDE SEQUENCE [LARGE SCALE GENOMIC DNA]</scope>
    <source>
        <strain evidence="3">BC1_M4</strain>
    </source>
</reference>
<evidence type="ECO:0000256" key="1">
    <source>
        <dbReference type="SAM" id="MobiDB-lite"/>
    </source>
</evidence>
<comment type="caution">
    <text evidence="2">The sequence shown here is derived from an EMBL/GenBank/DDBJ whole genome shotgun (WGS) entry which is preliminary data.</text>
</comment>
<dbReference type="Proteomes" id="UP000094224">
    <property type="component" value="Unassembled WGS sequence"/>
</dbReference>
<evidence type="ECO:0000313" key="2">
    <source>
        <dbReference type="EMBL" id="ODR07978.1"/>
    </source>
</evidence>